<dbReference type="Proteomes" id="UP000320048">
    <property type="component" value="Unassembled WGS sequence"/>
</dbReference>
<feature type="domain" description="Acyl-CoA dehydrogenase/oxidase N-terminal" evidence="9">
    <location>
        <begin position="11"/>
        <end position="121"/>
    </location>
</feature>
<comment type="cofactor">
    <cofactor evidence="1 6">
        <name>FAD</name>
        <dbReference type="ChEBI" id="CHEBI:57692"/>
    </cofactor>
</comment>
<dbReference type="InterPro" id="IPR046373">
    <property type="entry name" value="Acyl-CoA_Oxase/DH_mid-dom_sf"/>
</dbReference>
<evidence type="ECO:0000256" key="3">
    <source>
        <dbReference type="ARBA" id="ARBA00022630"/>
    </source>
</evidence>
<dbReference type="InterPro" id="IPR013786">
    <property type="entry name" value="AcylCoA_DH/ox_N"/>
</dbReference>
<evidence type="ECO:0000259" key="8">
    <source>
        <dbReference type="Pfam" id="PF02770"/>
    </source>
</evidence>
<evidence type="ECO:0000256" key="1">
    <source>
        <dbReference type="ARBA" id="ARBA00001974"/>
    </source>
</evidence>
<dbReference type="Gene3D" id="2.40.110.10">
    <property type="entry name" value="Butyryl-CoA Dehydrogenase, subunit A, domain 2"/>
    <property type="match status" value="1"/>
</dbReference>
<organism evidence="10 11">
    <name type="scientific">Candidatus Segetimicrobium genomatis</name>
    <dbReference type="NCBI Taxonomy" id="2569760"/>
    <lineage>
        <taxon>Bacteria</taxon>
        <taxon>Bacillati</taxon>
        <taxon>Candidatus Sysuimicrobiota</taxon>
        <taxon>Candidatus Sysuimicrobiia</taxon>
        <taxon>Candidatus Sysuimicrobiales</taxon>
        <taxon>Candidatus Segetimicrobiaceae</taxon>
        <taxon>Candidatus Segetimicrobium</taxon>
    </lineage>
</organism>
<evidence type="ECO:0000259" key="7">
    <source>
        <dbReference type="Pfam" id="PF00441"/>
    </source>
</evidence>
<dbReference type="PANTHER" id="PTHR43884">
    <property type="entry name" value="ACYL-COA DEHYDROGENASE"/>
    <property type="match status" value="1"/>
</dbReference>
<dbReference type="Gene3D" id="1.20.140.10">
    <property type="entry name" value="Butyryl-CoA Dehydrogenase, subunit A, domain 3"/>
    <property type="match status" value="1"/>
</dbReference>
<dbReference type="InterPro" id="IPR036250">
    <property type="entry name" value="AcylCo_DH-like_C"/>
</dbReference>
<dbReference type="AlphaFoldDB" id="A0A537JI31"/>
<dbReference type="InterPro" id="IPR009075">
    <property type="entry name" value="AcylCo_DH/oxidase_C"/>
</dbReference>
<dbReference type="PIRSF" id="PIRSF016578">
    <property type="entry name" value="HsaA"/>
    <property type="match status" value="1"/>
</dbReference>
<dbReference type="SUPFAM" id="SSF56645">
    <property type="entry name" value="Acyl-CoA dehydrogenase NM domain-like"/>
    <property type="match status" value="1"/>
</dbReference>
<dbReference type="Pfam" id="PF02771">
    <property type="entry name" value="Acyl-CoA_dh_N"/>
    <property type="match status" value="1"/>
</dbReference>
<evidence type="ECO:0000256" key="4">
    <source>
        <dbReference type="ARBA" id="ARBA00022827"/>
    </source>
</evidence>
<dbReference type="Gene3D" id="1.10.540.10">
    <property type="entry name" value="Acyl-CoA dehydrogenase/oxidase, N-terminal domain"/>
    <property type="match status" value="1"/>
</dbReference>
<accession>A0A537JI31</accession>
<dbReference type="FunFam" id="2.40.110.10:FF:000002">
    <property type="entry name" value="Acyl-CoA dehydrogenase fadE12"/>
    <property type="match status" value="1"/>
</dbReference>
<evidence type="ECO:0000256" key="5">
    <source>
        <dbReference type="ARBA" id="ARBA00023002"/>
    </source>
</evidence>
<dbReference type="Pfam" id="PF02770">
    <property type="entry name" value="Acyl-CoA_dh_M"/>
    <property type="match status" value="1"/>
</dbReference>
<feature type="domain" description="Acyl-CoA oxidase/dehydrogenase middle" evidence="8">
    <location>
        <begin position="125"/>
        <end position="220"/>
    </location>
</feature>
<evidence type="ECO:0000313" key="11">
    <source>
        <dbReference type="Proteomes" id="UP000320048"/>
    </source>
</evidence>
<dbReference type="EMBL" id="VBAO01000086">
    <property type="protein sequence ID" value="TMI83189.1"/>
    <property type="molecule type" value="Genomic_DNA"/>
</dbReference>
<dbReference type="PANTHER" id="PTHR43884:SF12">
    <property type="entry name" value="ISOVALERYL-COA DEHYDROGENASE, MITOCHONDRIAL-RELATED"/>
    <property type="match status" value="1"/>
</dbReference>
<dbReference type="InterPro" id="IPR006089">
    <property type="entry name" value="Acyl-CoA_DH_CS"/>
</dbReference>
<comment type="similarity">
    <text evidence="2 6">Belongs to the acyl-CoA dehydrogenase family.</text>
</comment>
<dbReference type="InterPro" id="IPR006091">
    <property type="entry name" value="Acyl-CoA_Oxase/DH_mid-dom"/>
</dbReference>
<reference evidence="10 11" key="1">
    <citation type="journal article" date="2019" name="Nat. Microbiol.">
        <title>Mediterranean grassland soil C-N compound turnover is dependent on rainfall and depth, and is mediated by genomically divergent microorganisms.</title>
        <authorList>
            <person name="Diamond S."/>
            <person name="Andeer P.F."/>
            <person name="Li Z."/>
            <person name="Crits-Christoph A."/>
            <person name="Burstein D."/>
            <person name="Anantharaman K."/>
            <person name="Lane K.R."/>
            <person name="Thomas B.C."/>
            <person name="Pan C."/>
            <person name="Northen T.R."/>
            <person name="Banfield J.F."/>
        </authorList>
    </citation>
    <scope>NUCLEOTIDE SEQUENCE [LARGE SCALE GENOMIC DNA]</scope>
    <source>
        <strain evidence="10">NP_7</strain>
    </source>
</reference>
<name>A0A537JI31_9BACT</name>
<feature type="domain" description="Acyl-CoA dehydrogenase/oxidase C-terminal" evidence="7">
    <location>
        <begin position="233"/>
        <end position="381"/>
    </location>
</feature>
<dbReference type="InterPro" id="IPR037069">
    <property type="entry name" value="AcylCoA_DH/ox_N_sf"/>
</dbReference>
<dbReference type="PROSITE" id="PS00072">
    <property type="entry name" value="ACYL_COA_DH_1"/>
    <property type="match status" value="1"/>
</dbReference>
<proteinExistence type="inferred from homology"/>
<keyword evidence="3 6" id="KW-0285">Flavoprotein</keyword>
<evidence type="ECO:0000259" key="9">
    <source>
        <dbReference type="Pfam" id="PF02771"/>
    </source>
</evidence>
<comment type="caution">
    <text evidence="10">The sequence shown here is derived from an EMBL/GenBank/DDBJ whole genome shotgun (WGS) entry which is preliminary data.</text>
</comment>
<protein>
    <submittedName>
        <fullName evidence="10">Acyl-CoA dehydrogenase</fullName>
    </submittedName>
</protein>
<sequence length="387" mass="42193">MHPPLDILLSARHLAIQETARAFADREIRPVAATLDEREGFPDDLYKRMAKTGFFGVSLPKEDGGVGADTLAYALVMEEISRGYSALADELGNVELIGSLLVTHGTPEQKARYLTPLLRGEYVSAFALTEPESGSDLAALRTAAIRRGDGWVLNGEKTFIHNAPNCHFAVVLARTDEQAGHRGMSTFIVERSWPGVISGTRFPKMGQRASQVGPLAFENVALPAASLLGVEHRGYHNMMGVFEKGRIGIAALAVGILQAALDASLESAKARRQFGQPIADFQAIQWMLVDMAKDTHAARLMTYAAALRLDRDGRAAVETSMAKCFASDAAVRRTADAIQIAGGRGYMRGSEVERLYRDAKVTQIYEGTNEIQRLIIARQLLKETVPR</sequence>
<evidence type="ECO:0000313" key="10">
    <source>
        <dbReference type="EMBL" id="TMI83189.1"/>
    </source>
</evidence>
<dbReference type="GO" id="GO:0003995">
    <property type="term" value="F:acyl-CoA dehydrogenase activity"/>
    <property type="evidence" value="ECO:0007669"/>
    <property type="project" value="InterPro"/>
</dbReference>
<dbReference type="FunFam" id="1.10.540.10:FF:000002">
    <property type="entry name" value="Acyl-CoA dehydrogenase FadE19"/>
    <property type="match status" value="1"/>
</dbReference>
<keyword evidence="5 6" id="KW-0560">Oxidoreductase</keyword>
<evidence type="ECO:0000256" key="2">
    <source>
        <dbReference type="ARBA" id="ARBA00009347"/>
    </source>
</evidence>
<dbReference type="InterPro" id="IPR009100">
    <property type="entry name" value="AcylCoA_DH/oxidase_NM_dom_sf"/>
</dbReference>
<dbReference type="GO" id="GO:0050660">
    <property type="term" value="F:flavin adenine dinucleotide binding"/>
    <property type="evidence" value="ECO:0007669"/>
    <property type="project" value="InterPro"/>
</dbReference>
<keyword evidence="4 6" id="KW-0274">FAD</keyword>
<dbReference type="FunFam" id="1.20.140.10:FF:000004">
    <property type="entry name" value="Acyl-CoA dehydrogenase FadE25"/>
    <property type="match status" value="1"/>
</dbReference>
<evidence type="ECO:0000256" key="6">
    <source>
        <dbReference type="RuleBase" id="RU362125"/>
    </source>
</evidence>
<dbReference type="Pfam" id="PF00441">
    <property type="entry name" value="Acyl-CoA_dh_1"/>
    <property type="match status" value="1"/>
</dbReference>
<gene>
    <name evidence="10" type="ORF">E6H04_03430</name>
</gene>
<dbReference type="SUPFAM" id="SSF47203">
    <property type="entry name" value="Acyl-CoA dehydrogenase C-terminal domain-like"/>
    <property type="match status" value="1"/>
</dbReference>